<feature type="domain" description="Reverse transcriptase RNase H-like" evidence="8">
    <location>
        <begin position="12"/>
        <end position="83"/>
    </location>
</feature>
<evidence type="ECO:0000256" key="5">
    <source>
        <dbReference type="ARBA" id="ARBA00022759"/>
    </source>
</evidence>
<evidence type="ECO:0000259" key="8">
    <source>
        <dbReference type="Pfam" id="PF17917"/>
    </source>
</evidence>
<keyword evidence="3" id="KW-0548">Nucleotidyltransferase</keyword>
<dbReference type="PANTHER" id="PTHR37984">
    <property type="entry name" value="PROTEIN CBG26694"/>
    <property type="match status" value="1"/>
</dbReference>
<dbReference type="Pfam" id="PF17921">
    <property type="entry name" value="Integrase_H2C2"/>
    <property type="match status" value="1"/>
</dbReference>
<dbReference type="OrthoDB" id="6433871at2759"/>
<dbReference type="SUPFAM" id="SSF56672">
    <property type="entry name" value="DNA/RNA polymerases"/>
    <property type="match status" value="1"/>
</dbReference>
<dbReference type="CDD" id="cd09274">
    <property type="entry name" value="RNase_HI_RT_Ty3"/>
    <property type="match status" value="1"/>
</dbReference>
<keyword evidence="11" id="KW-1185">Reference proteome</keyword>
<organism evidence="10 11">
    <name type="scientific">Araneus ventricosus</name>
    <name type="common">Orbweaver spider</name>
    <name type="synonym">Epeira ventricosa</name>
    <dbReference type="NCBI Taxonomy" id="182803"/>
    <lineage>
        <taxon>Eukaryota</taxon>
        <taxon>Metazoa</taxon>
        <taxon>Ecdysozoa</taxon>
        <taxon>Arthropoda</taxon>
        <taxon>Chelicerata</taxon>
        <taxon>Arachnida</taxon>
        <taxon>Araneae</taxon>
        <taxon>Araneomorphae</taxon>
        <taxon>Entelegynae</taxon>
        <taxon>Araneoidea</taxon>
        <taxon>Araneidae</taxon>
        <taxon>Araneus</taxon>
    </lineage>
</organism>
<protein>
    <recommendedName>
        <fullName evidence="1">RNA-directed DNA polymerase</fullName>
        <ecNumber evidence="1">2.7.7.49</ecNumber>
    </recommendedName>
</protein>
<keyword evidence="5" id="KW-0255">Endonuclease</keyword>
<keyword evidence="4" id="KW-0540">Nuclease</keyword>
<dbReference type="GO" id="GO:0016787">
    <property type="term" value="F:hydrolase activity"/>
    <property type="evidence" value="ECO:0007669"/>
    <property type="project" value="UniProtKB-KW"/>
</dbReference>
<evidence type="ECO:0000256" key="1">
    <source>
        <dbReference type="ARBA" id="ARBA00012493"/>
    </source>
</evidence>
<evidence type="ECO:0000256" key="7">
    <source>
        <dbReference type="ARBA" id="ARBA00022918"/>
    </source>
</evidence>
<evidence type="ECO:0000256" key="6">
    <source>
        <dbReference type="ARBA" id="ARBA00022801"/>
    </source>
</evidence>
<proteinExistence type="predicted"/>
<dbReference type="AlphaFoldDB" id="A0A4Y2QXF9"/>
<reference evidence="10 11" key="1">
    <citation type="journal article" date="2019" name="Sci. Rep.">
        <title>Orb-weaving spider Araneus ventricosus genome elucidates the spidroin gene catalogue.</title>
        <authorList>
            <person name="Kono N."/>
            <person name="Nakamura H."/>
            <person name="Ohtoshi R."/>
            <person name="Moran D.A.P."/>
            <person name="Shinohara A."/>
            <person name="Yoshida Y."/>
            <person name="Fujiwara M."/>
            <person name="Mori M."/>
            <person name="Tomita M."/>
            <person name="Arakawa K."/>
        </authorList>
    </citation>
    <scope>NUCLEOTIDE SEQUENCE [LARGE SCALE GENOMIC DNA]</scope>
</reference>
<dbReference type="InterPro" id="IPR041588">
    <property type="entry name" value="Integrase_H2C2"/>
</dbReference>
<comment type="caution">
    <text evidence="10">The sequence shown here is derived from an EMBL/GenBank/DDBJ whole genome shotgun (WGS) entry which is preliminary data.</text>
</comment>
<dbReference type="EMBL" id="BGPR01015124">
    <property type="protein sequence ID" value="GBN68092.1"/>
    <property type="molecule type" value="Genomic_DNA"/>
</dbReference>
<evidence type="ECO:0000313" key="11">
    <source>
        <dbReference type="Proteomes" id="UP000499080"/>
    </source>
</evidence>
<dbReference type="Pfam" id="PF17917">
    <property type="entry name" value="RT_RNaseH"/>
    <property type="match status" value="1"/>
</dbReference>
<gene>
    <name evidence="10" type="primary">pol_4357</name>
    <name evidence="10" type="ORF">AVEN_43974_1</name>
</gene>
<dbReference type="Gene3D" id="1.10.340.70">
    <property type="match status" value="1"/>
</dbReference>
<dbReference type="PANTHER" id="PTHR37984:SF5">
    <property type="entry name" value="PROTEIN NYNRIN-LIKE"/>
    <property type="match status" value="1"/>
</dbReference>
<dbReference type="GO" id="GO:0003964">
    <property type="term" value="F:RNA-directed DNA polymerase activity"/>
    <property type="evidence" value="ECO:0007669"/>
    <property type="project" value="UniProtKB-KW"/>
</dbReference>
<keyword evidence="6" id="KW-0378">Hydrolase</keyword>
<evidence type="ECO:0000256" key="4">
    <source>
        <dbReference type="ARBA" id="ARBA00022722"/>
    </source>
</evidence>
<dbReference type="EC" id="2.7.7.49" evidence="1"/>
<evidence type="ECO:0000256" key="3">
    <source>
        <dbReference type="ARBA" id="ARBA00022695"/>
    </source>
</evidence>
<dbReference type="Proteomes" id="UP000499080">
    <property type="component" value="Unassembled WGS sequence"/>
</dbReference>
<dbReference type="InterPro" id="IPR050951">
    <property type="entry name" value="Retrovirus_Pol_polyprotein"/>
</dbReference>
<name>A0A4Y2QXF9_ARAVE</name>
<evidence type="ECO:0000256" key="2">
    <source>
        <dbReference type="ARBA" id="ARBA00022679"/>
    </source>
</evidence>
<evidence type="ECO:0000313" key="10">
    <source>
        <dbReference type="EMBL" id="GBN68092.1"/>
    </source>
</evidence>
<dbReference type="GO" id="GO:0004519">
    <property type="term" value="F:endonuclease activity"/>
    <property type="evidence" value="ECO:0007669"/>
    <property type="project" value="UniProtKB-KW"/>
</dbReference>
<feature type="domain" description="Integrase zinc-binding" evidence="9">
    <location>
        <begin position="186"/>
        <end position="217"/>
    </location>
</feature>
<dbReference type="InterPro" id="IPR041373">
    <property type="entry name" value="RT_RNaseH"/>
</dbReference>
<evidence type="ECO:0000259" key="9">
    <source>
        <dbReference type="Pfam" id="PF17921"/>
    </source>
</evidence>
<sequence length="267" mass="31023">MPLALFFYKILAWKSILYPSPERNYSTTEREALAVVWALNKFRCYKEGSKITVASDHQPLKWLMKLKSPFGMLACLALQLQSFNLNLEYIPGKSNVIADVLSRLDFEQEIPSCEENTVSIDFPASLPMEILEEQLKDEDLRKIIHCFENDDKDVNHANWLERGYLMNQGVLYRYSLSLKVKKLIGTYQRIAKRYFWIGMRKFITDYVKNCLDCARLKVLNQRPAGLLQTPVKAQRFENIAIDLFGPLPDSKDKKKWIFTVEDVPLDG</sequence>
<keyword evidence="2" id="KW-0808">Transferase</keyword>
<accession>A0A4Y2QXF9</accession>
<keyword evidence="7" id="KW-0695">RNA-directed DNA polymerase</keyword>
<dbReference type="InterPro" id="IPR043502">
    <property type="entry name" value="DNA/RNA_pol_sf"/>
</dbReference>